<evidence type="ECO:0000313" key="4">
    <source>
        <dbReference type="EMBL" id="SDH46831.1"/>
    </source>
</evidence>
<name>A0A1G8CMR1_9MICO</name>
<evidence type="ECO:0000313" key="5">
    <source>
        <dbReference type="Proteomes" id="UP000199009"/>
    </source>
</evidence>
<evidence type="ECO:0000259" key="3">
    <source>
        <dbReference type="Pfam" id="PF14258"/>
    </source>
</evidence>
<keyword evidence="5" id="KW-1185">Reference proteome</keyword>
<accession>A0A1G8CMR1</accession>
<dbReference type="RefSeq" id="WP_231917684.1">
    <property type="nucleotide sequence ID" value="NZ_LT629692.1"/>
</dbReference>
<feature type="domain" description="DUF4350" evidence="3">
    <location>
        <begin position="60"/>
        <end position="229"/>
    </location>
</feature>
<feature type="transmembrane region" description="Helical" evidence="2">
    <location>
        <begin position="222"/>
        <end position="241"/>
    </location>
</feature>
<keyword evidence="2" id="KW-0472">Membrane</keyword>
<proteinExistence type="predicted"/>
<dbReference type="STRING" id="370764.SAMN04489810_3121"/>
<sequence>MSTTSEAVGVHSGDTSTPRPDRRRRIAAWIAIALVLIGVGTAGSLLAGIGQWTQRDVLDPESAGANGSRALVQILGEHGIDVVVVRDRAAAENALAGGPATLALTDAPALSDEALETVTDAAADVVVLDPRSRTLRVVLGGGIAQGFNTGGAARPDCDVRAAVRAGSVAPGALFSPEEGMQACYPVDDGWGLLSAPHGSGTAVAVDARELFTNGNLARNGNAALAVNLLGGSPTLVWYMPGLADSDLAAGDRTLGELTPPWVSPVIVLLLVAALAAAIWRGRRFGPLVSERLPVTVRGSETAEGRARLYAEARDPLHAADQLRIGALGRLARLLGLGAAASADEIADAAASRSGADRGTVHGVLITELPSTDADLLSLSSRLRALENAVRAAVRPERTPE</sequence>
<reference evidence="4 5" key="1">
    <citation type="submission" date="2016-10" db="EMBL/GenBank/DDBJ databases">
        <authorList>
            <person name="de Groot N.N."/>
        </authorList>
    </citation>
    <scope>NUCLEOTIDE SEQUENCE [LARGE SCALE GENOMIC DNA]</scope>
    <source>
        <strain evidence="4 5">DSM 23142</strain>
    </source>
</reference>
<organism evidence="4 5">
    <name type="scientific">Microbacterium pygmaeum</name>
    <dbReference type="NCBI Taxonomy" id="370764"/>
    <lineage>
        <taxon>Bacteria</taxon>
        <taxon>Bacillati</taxon>
        <taxon>Actinomycetota</taxon>
        <taxon>Actinomycetes</taxon>
        <taxon>Micrococcales</taxon>
        <taxon>Microbacteriaceae</taxon>
        <taxon>Microbacterium</taxon>
    </lineage>
</organism>
<keyword evidence="2" id="KW-1133">Transmembrane helix</keyword>
<evidence type="ECO:0000256" key="2">
    <source>
        <dbReference type="SAM" id="Phobius"/>
    </source>
</evidence>
<keyword evidence="2" id="KW-0812">Transmembrane</keyword>
<feature type="transmembrane region" description="Helical" evidence="2">
    <location>
        <begin position="26"/>
        <end position="49"/>
    </location>
</feature>
<protein>
    <recommendedName>
        <fullName evidence="3">DUF4350 domain-containing protein</fullName>
    </recommendedName>
</protein>
<gene>
    <name evidence="4" type="ORF">SAMN04489810_3121</name>
</gene>
<dbReference type="EMBL" id="LT629692">
    <property type="protein sequence ID" value="SDH46831.1"/>
    <property type="molecule type" value="Genomic_DNA"/>
</dbReference>
<dbReference type="InterPro" id="IPR025646">
    <property type="entry name" value="DUF4350"/>
</dbReference>
<dbReference type="AlphaFoldDB" id="A0A1G8CMR1"/>
<evidence type="ECO:0000256" key="1">
    <source>
        <dbReference type="SAM" id="MobiDB-lite"/>
    </source>
</evidence>
<dbReference type="Pfam" id="PF14258">
    <property type="entry name" value="DUF4350"/>
    <property type="match status" value="1"/>
</dbReference>
<feature type="transmembrane region" description="Helical" evidence="2">
    <location>
        <begin position="261"/>
        <end position="279"/>
    </location>
</feature>
<feature type="region of interest" description="Disordered" evidence="1">
    <location>
        <begin position="1"/>
        <end position="20"/>
    </location>
</feature>
<dbReference type="Proteomes" id="UP000199009">
    <property type="component" value="Chromosome I"/>
</dbReference>